<gene>
    <name evidence="1" type="ORF">S12H4_32405</name>
</gene>
<accession>X1TRS7</accession>
<name>X1TRS7_9ZZZZ</name>
<protein>
    <submittedName>
        <fullName evidence="1">Uncharacterized protein</fullName>
    </submittedName>
</protein>
<dbReference type="EMBL" id="BARW01019005">
    <property type="protein sequence ID" value="GAI90275.1"/>
    <property type="molecule type" value="Genomic_DNA"/>
</dbReference>
<evidence type="ECO:0000313" key="1">
    <source>
        <dbReference type="EMBL" id="GAI90275.1"/>
    </source>
</evidence>
<sequence>HAEEARIRVEPLVPTPGESDIADAAKGILEALLSMMGVAASVVSLARIGNKRSLSGVARFNQRNLLPKGSIEYTNGQE</sequence>
<comment type="caution">
    <text evidence="1">The sequence shown here is derived from an EMBL/GenBank/DDBJ whole genome shotgun (WGS) entry which is preliminary data.</text>
</comment>
<reference evidence="1" key="1">
    <citation type="journal article" date="2014" name="Front. Microbiol.">
        <title>High frequency of phylogenetically diverse reductive dehalogenase-homologous genes in deep subseafloor sedimentary metagenomes.</title>
        <authorList>
            <person name="Kawai M."/>
            <person name="Futagami T."/>
            <person name="Toyoda A."/>
            <person name="Takaki Y."/>
            <person name="Nishi S."/>
            <person name="Hori S."/>
            <person name="Arai W."/>
            <person name="Tsubouchi T."/>
            <person name="Morono Y."/>
            <person name="Uchiyama I."/>
            <person name="Ito T."/>
            <person name="Fujiyama A."/>
            <person name="Inagaki F."/>
            <person name="Takami H."/>
        </authorList>
    </citation>
    <scope>NUCLEOTIDE SEQUENCE</scope>
    <source>
        <strain evidence="1">Expedition CK06-06</strain>
    </source>
</reference>
<proteinExistence type="predicted"/>
<organism evidence="1">
    <name type="scientific">marine sediment metagenome</name>
    <dbReference type="NCBI Taxonomy" id="412755"/>
    <lineage>
        <taxon>unclassified sequences</taxon>
        <taxon>metagenomes</taxon>
        <taxon>ecological metagenomes</taxon>
    </lineage>
</organism>
<feature type="non-terminal residue" evidence="1">
    <location>
        <position position="1"/>
    </location>
</feature>
<dbReference type="AlphaFoldDB" id="X1TRS7"/>